<comment type="caution">
    <text evidence="3">The sequence shown here is derived from an EMBL/GenBank/DDBJ whole genome shotgun (WGS) entry which is preliminary data.</text>
</comment>
<reference evidence="3" key="1">
    <citation type="submission" date="2023-06" db="EMBL/GenBank/DDBJ databases">
        <title>Male Hemibagrus guttatus genome.</title>
        <authorList>
            <person name="Bian C."/>
        </authorList>
    </citation>
    <scope>NUCLEOTIDE SEQUENCE</scope>
    <source>
        <strain evidence="3">Male_cb2023</strain>
        <tissue evidence="3">Muscle</tissue>
    </source>
</reference>
<feature type="compositionally biased region" description="Basic and acidic residues" evidence="1">
    <location>
        <begin position="399"/>
        <end position="416"/>
    </location>
</feature>
<evidence type="ECO:0000259" key="2">
    <source>
        <dbReference type="Pfam" id="PF10433"/>
    </source>
</evidence>
<dbReference type="Proteomes" id="UP001274896">
    <property type="component" value="Unassembled WGS sequence"/>
</dbReference>
<name>A0AAE0Q145_9TELE</name>
<evidence type="ECO:0000313" key="3">
    <source>
        <dbReference type="EMBL" id="KAK3511871.1"/>
    </source>
</evidence>
<evidence type="ECO:0000313" key="4">
    <source>
        <dbReference type="Proteomes" id="UP001274896"/>
    </source>
</evidence>
<proteinExistence type="predicted"/>
<protein>
    <recommendedName>
        <fullName evidence="2">RSE1/DDB1/CPSF1 first beta-propeller domain-containing protein</fullName>
    </recommendedName>
</protein>
<gene>
    <name evidence="3" type="ORF">QTP70_027459</name>
</gene>
<feature type="region of interest" description="Disordered" evidence="1">
    <location>
        <begin position="395"/>
        <end position="429"/>
    </location>
</feature>
<dbReference type="Gene3D" id="2.130.10.10">
    <property type="entry name" value="YVTN repeat-like/Quinoprotein amine dehydrogenase"/>
    <property type="match status" value="1"/>
</dbReference>
<sequence>MYAVFRQAHHPTAVEFSVYCNFISSQEKNLVVAGTSQLYSSTKSEKSSDGKSRKEKLEQVASFSLFGNVMSMASVQLVGTNRDALLLSFKDAKLSVVEYDPGTHDLKTLSLHFFEEPELRDGFVQNVHIPIVRVDPENRCAVMLVYGTQLVVLPFRKDTLTDEQEGIVGEGQKSSFLPSYIIDVRELDEKLLNIIDMKFLHGYYEPTLLILYEPNQTWPGRVAVRQDTCSIVAISLNIMQKVHPVIWSLSNLPFDCTQVMAVPKPVGGVVVFAVNSLLYLNQSVPPFGVSLNSQTNGTTAFPLRVQEEVKLTLDCSQAAFITSDKMVISLKGGEIYVLTLITDGMRSVRAFHFDKAAASVLTTCMVTMEPGFLFLGSRLGNSLLLRYTEKLQECATDDGNEKERDKEKDKQEEPPNKKKRMDSSSNWTAGKASMLDELDEIEVYGSEAQSGTQLATYSFE</sequence>
<feature type="domain" description="RSE1/DDB1/CPSF1 first beta-propeller" evidence="2">
    <location>
        <begin position="14"/>
        <end position="391"/>
    </location>
</feature>
<accession>A0AAE0Q145</accession>
<keyword evidence="4" id="KW-1185">Reference proteome</keyword>
<dbReference type="FunFam" id="2.130.10.10:FF:000118">
    <property type="entry name" value="Cleavage and polyadenylation specificity factor subunit 1"/>
    <property type="match status" value="1"/>
</dbReference>
<dbReference type="PANTHER" id="PTHR10644">
    <property type="entry name" value="DNA REPAIR/RNA PROCESSING CPSF FAMILY"/>
    <property type="match status" value="1"/>
</dbReference>
<organism evidence="3 4">
    <name type="scientific">Hemibagrus guttatus</name>
    <dbReference type="NCBI Taxonomy" id="175788"/>
    <lineage>
        <taxon>Eukaryota</taxon>
        <taxon>Metazoa</taxon>
        <taxon>Chordata</taxon>
        <taxon>Craniata</taxon>
        <taxon>Vertebrata</taxon>
        <taxon>Euteleostomi</taxon>
        <taxon>Actinopterygii</taxon>
        <taxon>Neopterygii</taxon>
        <taxon>Teleostei</taxon>
        <taxon>Ostariophysi</taxon>
        <taxon>Siluriformes</taxon>
        <taxon>Bagridae</taxon>
        <taxon>Hemibagrus</taxon>
    </lineage>
</organism>
<dbReference type="EMBL" id="JAUCMX010000024">
    <property type="protein sequence ID" value="KAK3511871.1"/>
    <property type="molecule type" value="Genomic_DNA"/>
</dbReference>
<evidence type="ECO:0000256" key="1">
    <source>
        <dbReference type="SAM" id="MobiDB-lite"/>
    </source>
</evidence>
<dbReference type="AlphaFoldDB" id="A0AAE0Q145"/>
<dbReference type="InterPro" id="IPR050358">
    <property type="entry name" value="RSE1/DDB1/CFT1"/>
</dbReference>
<dbReference type="InterPro" id="IPR015943">
    <property type="entry name" value="WD40/YVTN_repeat-like_dom_sf"/>
</dbReference>
<dbReference type="Pfam" id="PF10433">
    <property type="entry name" value="Beta-prop_RSE1_1st"/>
    <property type="match status" value="1"/>
</dbReference>
<dbReference type="InterPro" id="IPR018846">
    <property type="entry name" value="Beta-prop_RSE1/DDB1/CPSF1_1st"/>
</dbReference>
<feature type="non-terminal residue" evidence="3">
    <location>
        <position position="1"/>
    </location>
</feature>